<evidence type="ECO:0000313" key="13">
    <source>
        <dbReference type="Proteomes" id="UP001187192"/>
    </source>
</evidence>
<evidence type="ECO:0000256" key="9">
    <source>
        <dbReference type="ARBA" id="ARBA00023004"/>
    </source>
</evidence>
<sequence>MGFPKLCRVQEIPAQDFQNCAWIPVYYVKVPMVSNLPAMLDVRLWRDGTADSGKLCRPVNGITARAGFGKKSGDVEVLEMISGMRRELLKLHGEIDEVLDKIINVHEEKKMIFGEKGHDHDDDQEDLVDVLLRLQKNGDLDPPLTASNIRAILLSYSLLLVLRYSIESTNYSRPLCPVFFESMDFEIYTLPLHQLVSENRIATTHSHASPMPT</sequence>
<dbReference type="EMBL" id="BTGU01000122">
    <property type="protein sequence ID" value="GMN62065.1"/>
    <property type="molecule type" value="Genomic_DNA"/>
</dbReference>
<evidence type="ECO:0000313" key="12">
    <source>
        <dbReference type="EMBL" id="GMN62065.1"/>
    </source>
</evidence>
<dbReference type="Proteomes" id="UP001187192">
    <property type="component" value="Unassembled WGS sequence"/>
</dbReference>
<comment type="subcellular location">
    <subcellularLocation>
        <location evidence="2">Membrane</location>
        <topology evidence="2">Single-pass membrane protein</topology>
    </subcellularLocation>
</comment>
<evidence type="ECO:0000256" key="4">
    <source>
        <dbReference type="ARBA" id="ARBA00022617"/>
    </source>
</evidence>
<keyword evidence="11" id="KW-0472">Membrane</keyword>
<evidence type="ECO:0000256" key="7">
    <source>
        <dbReference type="ARBA" id="ARBA00022989"/>
    </source>
</evidence>
<gene>
    <name evidence="12" type="ORF">TIFTF001_031156</name>
</gene>
<evidence type="ECO:0000256" key="10">
    <source>
        <dbReference type="ARBA" id="ARBA00023033"/>
    </source>
</evidence>
<keyword evidence="9" id="KW-0408">Iron</keyword>
<dbReference type="PANTHER" id="PTHR47953">
    <property type="entry name" value="OS08G0105600 PROTEIN"/>
    <property type="match status" value="1"/>
</dbReference>
<comment type="caution">
    <text evidence="12">The sequence shown here is derived from an EMBL/GenBank/DDBJ whole genome shotgun (WGS) entry which is preliminary data.</text>
</comment>
<dbReference type="GO" id="GO:0016020">
    <property type="term" value="C:membrane"/>
    <property type="evidence" value="ECO:0007669"/>
    <property type="project" value="UniProtKB-SubCell"/>
</dbReference>
<protein>
    <submittedName>
        <fullName evidence="12">Uncharacterized protein</fullName>
    </submittedName>
</protein>
<reference evidence="12" key="1">
    <citation type="submission" date="2023-07" db="EMBL/GenBank/DDBJ databases">
        <title>draft genome sequence of fig (Ficus carica).</title>
        <authorList>
            <person name="Takahashi T."/>
            <person name="Nishimura K."/>
        </authorList>
    </citation>
    <scope>NUCLEOTIDE SEQUENCE</scope>
</reference>
<comment type="similarity">
    <text evidence="3">Belongs to the cytochrome P450 family.</text>
</comment>
<organism evidence="12 13">
    <name type="scientific">Ficus carica</name>
    <name type="common">Common fig</name>
    <dbReference type="NCBI Taxonomy" id="3494"/>
    <lineage>
        <taxon>Eukaryota</taxon>
        <taxon>Viridiplantae</taxon>
        <taxon>Streptophyta</taxon>
        <taxon>Embryophyta</taxon>
        <taxon>Tracheophyta</taxon>
        <taxon>Spermatophyta</taxon>
        <taxon>Magnoliopsida</taxon>
        <taxon>eudicotyledons</taxon>
        <taxon>Gunneridae</taxon>
        <taxon>Pentapetalae</taxon>
        <taxon>rosids</taxon>
        <taxon>fabids</taxon>
        <taxon>Rosales</taxon>
        <taxon>Moraceae</taxon>
        <taxon>Ficeae</taxon>
        <taxon>Ficus</taxon>
    </lineage>
</organism>
<evidence type="ECO:0000256" key="3">
    <source>
        <dbReference type="ARBA" id="ARBA00010617"/>
    </source>
</evidence>
<keyword evidence="6" id="KW-0479">Metal-binding</keyword>
<evidence type="ECO:0000256" key="6">
    <source>
        <dbReference type="ARBA" id="ARBA00022723"/>
    </source>
</evidence>
<comment type="cofactor">
    <cofactor evidence="1">
        <name>heme</name>
        <dbReference type="ChEBI" id="CHEBI:30413"/>
    </cofactor>
</comment>
<dbReference type="InterPro" id="IPR052306">
    <property type="entry name" value="CYP450_71D"/>
</dbReference>
<keyword evidence="13" id="KW-1185">Reference proteome</keyword>
<evidence type="ECO:0000256" key="8">
    <source>
        <dbReference type="ARBA" id="ARBA00023002"/>
    </source>
</evidence>
<dbReference type="PANTHER" id="PTHR47953:SF19">
    <property type="entry name" value="OS06G0641600 PROTEIN"/>
    <property type="match status" value="1"/>
</dbReference>
<keyword evidence="5" id="KW-0812">Transmembrane</keyword>
<keyword evidence="7" id="KW-1133">Transmembrane helix</keyword>
<keyword evidence="4" id="KW-0349">Heme</keyword>
<evidence type="ECO:0000256" key="11">
    <source>
        <dbReference type="ARBA" id="ARBA00023136"/>
    </source>
</evidence>
<accession>A0AA88DVU3</accession>
<dbReference type="AlphaFoldDB" id="A0AA88DVU3"/>
<evidence type="ECO:0000256" key="1">
    <source>
        <dbReference type="ARBA" id="ARBA00001971"/>
    </source>
</evidence>
<keyword evidence="10" id="KW-0503">Monooxygenase</keyword>
<proteinExistence type="inferred from homology"/>
<dbReference type="GO" id="GO:0046872">
    <property type="term" value="F:metal ion binding"/>
    <property type="evidence" value="ECO:0007669"/>
    <property type="project" value="UniProtKB-KW"/>
</dbReference>
<evidence type="ECO:0000256" key="2">
    <source>
        <dbReference type="ARBA" id="ARBA00004167"/>
    </source>
</evidence>
<dbReference type="GO" id="GO:0004497">
    <property type="term" value="F:monooxygenase activity"/>
    <property type="evidence" value="ECO:0007669"/>
    <property type="project" value="UniProtKB-KW"/>
</dbReference>
<evidence type="ECO:0000256" key="5">
    <source>
        <dbReference type="ARBA" id="ARBA00022692"/>
    </source>
</evidence>
<keyword evidence="8" id="KW-0560">Oxidoreductase</keyword>
<name>A0AA88DVU3_FICCA</name>